<dbReference type="SUPFAM" id="SSF51735">
    <property type="entry name" value="NAD(P)-binding Rossmann-fold domains"/>
    <property type="match status" value="1"/>
</dbReference>
<gene>
    <name evidence="5" type="ORF">EJ04DRAFT_397961</name>
</gene>
<dbReference type="PANTHER" id="PTHR47706:SF4">
    <property type="entry name" value="NMRA-LIKE DOMAIN-CONTAINING PROTEIN"/>
    <property type="match status" value="1"/>
</dbReference>
<keyword evidence="2" id="KW-0521">NADP</keyword>
<reference evidence="5" key="1">
    <citation type="journal article" date="2020" name="Stud. Mycol.">
        <title>101 Dothideomycetes genomes: a test case for predicting lifestyles and emergence of pathogens.</title>
        <authorList>
            <person name="Haridas S."/>
            <person name="Albert R."/>
            <person name="Binder M."/>
            <person name="Bloem J."/>
            <person name="Labutti K."/>
            <person name="Salamov A."/>
            <person name="Andreopoulos B."/>
            <person name="Baker S."/>
            <person name="Barry K."/>
            <person name="Bills G."/>
            <person name="Bluhm B."/>
            <person name="Cannon C."/>
            <person name="Castanera R."/>
            <person name="Culley D."/>
            <person name="Daum C."/>
            <person name="Ezra D."/>
            <person name="Gonzalez J."/>
            <person name="Henrissat B."/>
            <person name="Kuo A."/>
            <person name="Liang C."/>
            <person name="Lipzen A."/>
            <person name="Lutzoni F."/>
            <person name="Magnuson J."/>
            <person name="Mondo S."/>
            <person name="Nolan M."/>
            <person name="Ohm R."/>
            <person name="Pangilinan J."/>
            <person name="Park H.-J."/>
            <person name="Ramirez L."/>
            <person name="Alfaro M."/>
            <person name="Sun H."/>
            <person name="Tritt A."/>
            <person name="Yoshinaga Y."/>
            <person name="Zwiers L.-H."/>
            <person name="Turgeon B."/>
            <person name="Goodwin S."/>
            <person name="Spatafora J."/>
            <person name="Crous P."/>
            <person name="Grigoriev I."/>
        </authorList>
    </citation>
    <scope>NUCLEOTIDE SEQUENCE</scope>
    <source>
        <strain evidence="5">CBS 125425</strain>
    </source>
</reference>
<protein>
    <submittedName>
        <fullName evidence="5">NAD(P)-binding protein</fullName>
    </submittedName>
</protein>
<feature type="non-terminal residue" evidence="5">
    <location>
        <position position="1"/>
    </location>
</feature>
<evidence type="ECO:0000313" key="5">
    <source>
        <dbReference type="EMBL" id="KAF2735112.1"/>
    </source>
</evidence>
<keyword evidence="6" id="KW-1185">Reference proteome</keyword>
<dbReference type="EMBL" id="ML996139">
    <property type="protein sequence ID" value="KAF2735112.1"/>
    <property type="molecule type" value="Genomic_DNA"/>
</dbReference>
<keyword evidence="3" id="KW-0560">Oxidoreductase</keyword>
<dbReference type="AlphaFoldDB" id="A0A9P4R1I8"/>
<evidence type="ECO:0000256" key="1">
    <source>
        <dbReference type="ARBA" id="ARBA00005725"/>
    </source>
</evidence>
<dbReference type="PANTHER" id="PTHR47706">
    <property type="entry name" value="NMRA-LIKE FAMILY PROTEIN"/>
    <property type="match status" value="1"/>
</dbReference>
<proteinExistence type="inferred from homology"/>
<dbReference type="GO" id="GO:0016491">
    <property type="term" value="F:oxidoreductase activity"/>
    <property type="evidence" value="ECO:0007669"/>
    <property type="project" value="UniProtKB-KW"/>
</dbReference>
<dbReference type="InterPro" id="IPR036291">
    <property type="entry name" value="NAD(P)-bd_dom_sf"/>
</dbReference>
<comment type="similarity">
    <text evidence="1">Belongs to the NmrA-type oxidoreductase family. Isoflavone reductase subfamily.</text>
</comment>
<feature type="non-terminal residue" evidence="5">
    <location>
        <position position="300"/>
    </location>
</feature>
<dbReference type="InterPro" id="IPR051609">
    <property type="entry name" value="NmrA/Isoflavone_reductase-like"/>
</dbReference>
<feature type="domain" description="NmrA-like" evidence="4">
    <location>
        <begin position="2"/>
        <end position="229"/>
    </location>
</feature>
<evidence type="ECO:0000259" key="4">
    <source>
        <dbReference type="Pfam" id="PF05368"/>
    </source>
</evidence>
<dbReference type="Proteomes" id="UP000799444">
    <property type="component" value="Unassembled WGS sequence"/>
</dbReference>
<organism evidence="5 6">
    <name type="scientific">Polyplosphaeria fusca</name>
    <dbReference type="NCBI Taxonomy" id="682080"/>
    <lineage>
        <taxon>Eukaryota</taxon>
        <taxon>Fungi</taxon>
        <taxon>Dikarya</taxon>
        <taxon>Ascomycota</taxon>
        <taxon>Pezizomycotina</taxon>
        <taxon>Dothideomycetes</taxon>
        <taxon>Pleosporomycetidae</taxon>
        <taxon>Pleosporales</taxon>
        <taxon>Tetraplosphaeriaceae</taxon>
        <taxon>Polyplosphaeria</taxon>
    </lineage>
</organism>
<name>A0A9P4R1I8_9PLEO</name>
<dbReference type="InterPro" id="IPR008030">
    <property type="entry name" value="NmrA-like"/>
</dbReference>
<sequence length="300" mass="32646">IVAVAGGTGGLGRTIVDVLKTDPRYEVVVLGRKSTPELEQSLGARVLAADYTSIPSLTSLLETNGIHTLISTVNSLADTTPETNLITAASRSTPTKRIIPNAWSAVQPRFTALPIAAQRLQALALLRTTQLEWTTIHPGLFMEYFAPLLATYITPTPLFVDVEHGTAALPGDGEAKIALTYTRDIARYVAELLGVQAGGWKEAYFIRGEVRSWNQIVGIAEKGSGKRFGVVYDGVEKLGRGEVSELEGHKKVYELFGGDEVKGMVRGLFAQYGLWMIEGLFGYEGVEEERCLDEVFEGVR</sequence>
<dbReference type="OrthoDB" id="10000533at2759"/>
<dbReference type="Gene3D" id="3.40.50.720">
    <property type="entry name" value="NAD(P)-binding Rossmann-like Domain"/>
    <property type="match status" value="1"/>
</dbReference>
<dbReference type="Pfam" id="PF05368">
    <property type="entry name" value="NmrA"/>
    <property type="match status" value="1"/>
</dbReference>
<evidence type="ECO:0000256" key="3">
    <source>
        <dbReference type="ARBA" id="ARBA00023002"/>
    </source>
</evidence>
<evidence type="ECO:0000313" key="6">
    <source>
        <dbReference type="Proteomes" id="UP000799444"/>
    </source>
</evidence>
<accession>A0A9P4R1I8</accession>
<evidence type="ECO:0000256" key="2">
    <source>
        <dbReference type="ARBA" id="ARBA00022857"/>
    </source>
</evidence>
<comment type="caution">
    <text evidence="5">The sequence shown here is derived from an EMBL/GenBank/DDBJ whole genome shotgun (WGS) entry which is preliminary data.</text>
</comment>